<dbReference type="AlphaFoldDB" id="A0A4Y9KQF3"/>
<reference evidence="2 3" key="2">
    <citation type="submission" date="2019-03" db="EMBL/GenBank/DDBJ databases">
        <title>Bradyrhizobium strains diversity.</title>
        <authorList>
            <person name="Urquiaga M.C.O."/>
            <person name="Hungria M."/>
            <person name="Delamuta J.R.M."/>
            <person name="Klepa M.S."/>
        </authorList>
    </citation>
    <scope>NUCLEOTIDE SEQUENCE [LARGE SCALE GENOMIC DNA]</scope>
    <source>
        <strain evidence="2 3">CNPSo 3426</strain>
    </source>
</reference>
<organism evidence="1 4">
    <name type="scientific">Bradyrhizobium frederickii</name>
    <dbReference type="NCBI Taxonomy" id="2560054"/>
    <lineage>
        <taxon>Bacteria</taxon>
        <taxon>Pseudomonadati</taxon>
        <taxon>Pseudomonadota</taxon>
        <taxon>Alphaproteobacteria</taxon>
        <taxon>Hyphomicrobiales</taxon>
        <taxon>Nitrobacteraceae</taxon>
        <taxon>Bradyrhizobium</taxon>
    </lineage>
</organism>
<evidence type="ECO:0000313" key="3">
    <source>
        <dbReference type="Proteomes" id="UP000297700"/>
    </source>
</evidence>
<proteinExistence type="predicted"/>
<evidence type="ECO:0008006" key="5">
    <source>
        <dbReference type="Google" id="ProtNLM"/>
    </source>
</evidence>
<accession>A0A4Y9NKG7</accession>
<reference evidence="1 4" key="1">
    <citation type="submission" date="2019-03" db="EMBL/GenBank/DDBJ databases">
        <title>Bradyrhizobium strains diversity isolated from Chamaecrista fasciculata.</title>
        <authorList>
            <person name="Urquiaga M.C.O."/>
            <person name="Hungria M."/>
            <person name="Delamuta J.R.M."/>
        </authorList>
    </citation>
    <scope>NUCLEOTIDE SEQUENCE [LARGE SCALE GENOMIC DNA]</scope>
    <source>
        <strain evidence="1 4">CNPSo 3424</strain>
    </source>
</reference>
<gene>
    <name evidence="2" type="ORF">E4K64_37185</name>
    <name evidence="1" type="ORF">E4K66_36075</name>
</gene>
<accession>A0A4Y9KQF3</accession>
<protein>
    <recommendedName>
        <fullName evidence="5">Transposase</fullName>
    </recommendedName>
</protein>
<evidence type="ECO:0000313" key="2">
    <source>
        <dbReference type="EMBL" id="TFV68360.1"/>
    </source>
</evidence>
<dbReference type="Proteomes" id="UP000297700">
    <property type="component" value="Unassembled WGS sequence"/>
</dbReference>
<dbReference type="EMBL" id="SPQS01000045">
    <property type="protein sequence ID" value="TFV68360.1"/>
    <property type="molecule type" value="Genomic_DNA"/>
</dbReference>
<evidence type="ECO:0000313" key="1">
    <source>
        <dbReference type="EMBL" id="TFV30248.1"/>
    </source>
</evidence>
<name>A0A4Y9KQF3_9BRAD</name>
<dbReference type="EMBL" id="SPQU01000037">
    <property type="protein sequence ID" value="TFV30248.1"/>
    <property type="molecule type" value="Genomic_DNA"/>
</dbReference>
<sequence length="64" mass="7217">MARPRRTTAEKLRVVADAAREPAVPAPSKPDPRLINLVRLLARQAARDFVQAETDSRTRDRLPE</sequence>
<dbReference type="OrthoDB" id="7222409at2"/>
<evidence type="ECO:0000313" key="4">
    <source>
        <dbReference type="Proteomes" id="UP000298225"/>
    </source>
</evidence>
<comment type="caution">
    <text evidence="1">The sequence shown here is derived from an EMBL/GenBank/DDBJ whole genome shotgun (WGS) entry which is preliminary data.</text>
</comment>
<keyword evidence="4" id="KW-1185">Reference proteome</keyword>
<dbReference type="Proteomes" id="UP000298225">
    <property type="component" value="Unassembled WGS sequence"/>
</dbReference>